<evidence type="ECO:0000256" key="3">
    <source>
        <dbReference type="ARBA" id="ARBA00022679"/>
    </source>
</evidence>
<keyword evidence="7" id="KW-0238">DNA-binding</keyword>
<keyword evidence="4" id="KW-0548">Nucleotidyltransferase</keyword>
<dbReference type="InterPro" id="IPR043502">
    <property type="entry name" value="DNA/RNA_pol_sf"/>
</dbReference>
<dbReference type="EC" id="2.7.7.7" evidence="2"/>
<dbReference type="InterPro" id="IPR004868">
    <property type="entry name" value="DNA-dir_DNA_pol_B_mt/vir"/>
</dbReference>
<evidence type="ECO:0000256" key="4">
    <source>
        <dbReference type="ARBA" id="ARBA00022695"/>
    </source>
</evidence>
<dbReference type="AlphaFoldDB" id="A0A7D9DL64"/>
<keyword evidence="3" id="KW-0808">Transferase</keyword>
<dbReference type="InterPro" id="IPR023211">
    <property type="entry name" value="DNA_pol_palm_dom_sf"/>
</dbReference>
<dbReference type="GO" id="GO:0006260">
    <property type="term" value="P:DNA replication"/>
    <property type="evidence" value="ECO:0007669"/>
    <property type="project" value="UniProtKB-KW"/>
</dbReference>
<evidence type="ECO:0000313" key="11">
    <source>
        <dbReference type="Proteomes" id="UP001152795"/>
    </source>
</evidence>
<dbReference type="SUPFAM" id="SSF56672">
    <property type="entry name" value="DNA/RNA polymerases"/>
    <property type="match status" value="1"/>
</dbReference>
<comment type="catalytic activity">
    <reaction evidence="8">
        <text>DNA(n) + a 2'-deoxyribonucleoside 5'-triphosphate = DNA(n+1) + diphosphate</text>
        <dbReference type="Rhea" id="RHEA:22508"/>
        <dbReference type="Rhea" id="RHEA-COMP:17339"/>
        <dbReference type="Rhea" id="RHEA-COMP:17340"/>
        <dbReference type="ChEBI" id="CHEBI:33019"/>
        <dbReference type="ChEBI" id="CHEBI:61560"/>
        <dbReference type="ChEBI" id="CHEBI:173112"/>
        <dbReference type="EC" id="2.7.7.7"/>
    </reaction>
</comment>
<dbReference type="Gene3D" id="3.90.1600.10">
    <property type="entry name" value="Palm domain of DNA polymerase"/>
    <property type="match status" value="1"/>
</dbReference>
<dbReference type="PANTHER" id="PTHR33568:SF3">
    <property type="entry name" value="DNA-DIRECTED DNA POLYMERASE"/>
    <property type="match status" value="1"/>
</dbReference>
<organism evidence="10 11">
    <name type="scientific">Paramuricea clavata</name>
    <name type="common">Red gorgonian</name>
    <name type="synonym">Violescent sea-whip</name>
    <dbReference type="NCBI Taxonomy" id="317549"/>
    <lineage>
        <taxon>Eukaryota</taxon>
        <taxon>Metazoa</taxon>
        <taxon>Cnidaria</taxon>
        <taxon>Anthozoa</taxon>
        <taxon>Octocorallia</taxon>
        <taxon>Malacalcyonacea</taxon>
        <taxon>Plexauridae</taxon>
        <taxon>Paramuricea</taxon>
    </lineage>
</organism>
<evidence type="ECO:0000256" key="2">
    <source>
        <dbReference type="ARBA" id="ARBA00012417"/>
    </source>
</evidence>
<evidence type="ECO:0000256" key="7">
    <source>
        <dbReference type="ARBA" id="ARBA00023125"/>
    </source>
</evidence>
<evidence type="ECO:0000313" key="10">
    <source>
        <dbReference type="EMBL" id="CAB3987889.1"/>
    </source>
</evidence>
<accession>A0A7D9DL64</accession>
<evidence type="ECO:0000256" key="8">
    <source>
        <dbReference type="ARBA" id="ARBA00049244"/>
    </source>
</evidence>
<dbReference type="OrthoDB" id="5600037at2759"/>
<evidence type="ECO:0000256" key="6">
    <source>
        <dbReference type="ARBA" id="ARBA00022932"/>
    </source>
</evidence>
<evidence type="ECO:0000256" key="1">
    <source>
        <dbReference type="ARBA" id="ARBA00005755"/>
    </source>
</evidence>
<keyword evidence="11" id="KW-1185">Reference proteome</keyword>
<dbReference type="EMBL" id="CACRXK020001248">
    <property type="protein sequence ID" value="CAB3987889.1"/>
    <property type="molecule type" value="Genomic_DNA"/>
</dbReference>
<dbReference type="GO" id="GO:0003887">
    <property type="term" value="F:DNA-directed DNA polymerase activity"/>
    <property type="evidence" value="ECO:0007669"/>
    <property type="project" value="UniProtKB-KW"/>
</dbReference>
<comment type="caution">
    <text evidence="10">The sequence shown here is derived from an EMBL/GenBank/DDBJ whole genome shotgun (WGS) entry which is preliminary data.</text>
</comment>
<dbReference type="Pfam" id="PF03175">
    <property type="entry name" value="DNA_pol_B_2"/>
    <property type="match status" value="1"/>
</dbReference>
<evidence type="ECO:0000259" key="9">
    <source>
        <dbReference type="Pfam" id="PF03175"/>
    </source>
</evidence>
<reference evidence="10" key="1">
    <citation type="submission" date="2020-04" db="EMBL/GenBank/DDBJ databases">
        <authorList>
            <person name="Alioto T."/>
            <person name="Alioto T."/>
            <person name="Gomez Garrido J."/>
        </authorList>
    </citation>
    <scope>NUCLEOTIDE SEQUENCE</scope>
    <source>
        <strain evidence="10">A484AB</strain>
    </source>
</reference>
<dbReference type="GO" id="GO:0003677">
    <property type="term" value="F:DNA binding"/>
    <property type="evidence" value="ECO:0007669"/>
    <property type="project" value="UniProtKB-KW"/>
</dbReference>
<evidence type="ECO:0000256" key="5">
    <source>
        <dbReference type="ARBA" id="ARBA00022705"/>
    </source>
</evidence>
<name>A0A7D9DL64_PARCT</name>
<proteinExistence type="inferred from homology"/>
<keyword evidence="5" id="KW-0235">DNA replication</keyword>
<dbReference type="Proteomes" id="UP001152795">
    <property type="component" value="Unassembled WGS sequence"/>
</dbReference>
<dbReference type="PANTHER" id="PTHR33568">
    <property type="entry name" value="DNA POLYMERASE"/>
    <property type="match status" value="1"/>
</dbReference>
<protein>
    <recommendedName>
        <fullName evidence="2">DNA-directed DNA polymerase</fullName>
        <ecNumber evidence="2">2.7.7.7</ecNumber>
    </recommendedName>
</protein>
<comment type="similarity">
    <text evidence="1">Belongs to the DNA polymerase type-B family.</text>
</comment>
<gene>
    <name evidence="10" type="ORF">PACLA_8A027402</name>
</gene>
<feature type="domain" description="DNA-directed DNA polymerase family B mitochondria/virus" evidence="9">
    <location>
        <begin position="74"/>
        <end position="135"/>
    </location>
</feature>
<dbReference type="GO" id="GO:0000166">
    <property type="term" value="F:nucleotide binding"/>
    <property type="evidence" value="ECO:0007669"/>
    <property type="project" value="InterPro"/>
</dbReference>
<keyword evidence="6" id="KW-0239">DNA-directed DNA polymerase</keyword>
<sequence>MGYKVLEVYEIYHFKHRGKIFDTYVDTFMKLKQESSGIPARCLDSEGEIDKEKLSLYIEEYFEHEGVRLDPDKMSYNPGQRTVMKALLNSIWGKLAQNEDTTVVSFVDTMDELLEMVNNRTIKVTSLDFISNNVARTTHRKGCSLTPLQNRNVIVASFVTAYACLELYKYLEILGKNVLYYDTDSVIYFAGDDDDCLERGEYLGDMTDELYEKDVKGKKWIEQFCAAGQKHIRIEQTNILE</sequence>